<sequence>METIDRSSRPDMETSKVVELGVNLLQSRGRAFASEFLVRRNIPFSVIVRVLSDPPGRRRALGLRR</sequence>
<evidence type="ECO:0000313" key="1">
    <source>
        <dbReference type="EMBL" id="MQA18620.1"/>
    </source>
</evidence>
<dbReference type="AlphaFoldDB" id="A0A843S8Q7"/>
<name>A0A843S8Q7_9BURK</name>
<proteinExistence type="predicted"/>
<dbReference type="EMBL" id="WHUF01000001">
    <property type="protein sequence ID" value="MQA18620.1"/>
    <property type="molecule type" value="Genomic_DNA"/>
</dbReference>
<protein>
    <submittedName>
        <fullName evidence="1">Uncharacterized protein</fullName>
    </submittedName>
</protein>
<keyword evidence="2" id="KW-1185">Reference proteome</keyword>
<comment type="caution">
    <text evidence="1">The sequence shown here is derived from an EMBL/GenBank/DDBJ whole genome shotgun (WGS) entry which is preliminary data.</text>
</comment>
<reference evidence="1 2" key="1">
    <citation type="submission" date="2019-10" db="EMBL/GenBank/DDBJ databases">
        <title>Two novel species isolated from a subtropical stream in China.</title>
        <authorList>
            <person name="Lu H."/>
        </authorList>
    </citation>
    <scope>NUCLEOTIDE SEQUENCE [LARGE SCALE GENOMIC DNA]</scope>
    <source>
        <strain evidence="1 2">FT103W</strain>
    </source>
</reference>
<dbReference type="Proteomes" id="UP000444318">
    <property type="component" value="Unassembled WGS sequence"/>
</dbReference>
<organism evidence="1 2">
    <name type="scientific">Rugamonas rivuli</name>
    <dbReference type="NCBI Taxonomy" id="2743358"/>
    <lineage>
        <taxon>Bacteria</taxon>
        <taxon>Pseudomonadati</taxon>
        <taxon>Pseudomonadota</taxon>
        <taxon>Betaproteobacteria</taxon>
        <taxon>Burkholderiales</taxon>
        <taxon>Oxalobacteraceae</taxon>
        <taxon>Telluria group</taxon>
        <taxon>Rugamonas</taxon>
    </lineage>
</organism>
<gene>
    <name evidence="1" type="ORF">GEV01_03735</name>
</gene>
<accession>A0A843S8Q7</accession>
<evidence type="ECO:0000313" key="2">
    <source>
        <dbReference type="Proteomes" id="UP000444318"/>
    </source>
</evidence>